<dbReference type="Proteomes" id="UP000800200">
    <property type="component" value="Unassembled WGS sequence"/>
</dbReference>
<gene>
    <name evidence="1" type="ORF">K469DRAFT_700666</name>
</gene>
<evidence type="ECO:0000313" key="2">
    <source>
        <dbReference type="Proteomes" id="UP000800200"/>
    </source>
</evidence>
<keyword evidence="2" id="KW-1185">Reference proteome</keyword>
<name>A0A6A6EFP9_9PEZI</name>
<dbReference type="EMBL" id="ML994620">
    <property type="protein sequence ID" value="KAF2189468.1"/>
    <property type="molecule type" value="Genomic_DNA"/>
</dbReference>
<proteinExistence type="predicted"/>
<protein>
    <submittedName>
        <fullName evidence="1">Uncharacterized protein</fullName>
    </submittedName>
</protein>
<sequence>MTRWTNSVRRRCCPHLFDTGLGILGIELGVGVEPGSTPERSEEGALREYAEINTCSLVPETHSFRWLTADESCIIRTLQISTQPCEI</sequence>
<accession>A0A6A6EFP9</accession>
<evidence type="ECO:0000313" key="1">
    <source>
        <dbReference type="EMBL" id="KAF2189468.1"/>
    </source>
</evidence>
<organism evidence="1 2">
    <name type="scientific">Zopfia rhizophila CBS 207.26</name>
    <dbReference type="NCBI Taxonomy" id="1314779"/>
    <lineage>
        <taxon>Eukaryota</taxon>
        <taxon>Fungi</taxon>
        <taxon>Dikarya</taxon>
        <taxon>Ascomycota</taxon>
        <taxon>Pezizomycotina</taxon>
        <taxon>Dothideomycetes</taxon>
        <taxon>Dothideomycetes incertae sedis</taxon>
        <taxon>Zopfiaceae</taxon>
        <taxon>Zopfia</taxon>
    </lineage>
</organism>
<reference evidence="1" key="1">
    <citation type="journal article" date="2020" name="Stud. Mycol.">
        <title>101 Dothideomycetes genomes: a test case for predicting lifestyles and emergence of pathogens.</title>
        <authorList>
            <person name="Haridas S."/>
            <person name="Albert R."/>
            <person name="Binder M."/>
            <person name="Bloem J."/>
            <person name="Labutti K."/>
            <person name="Salamov A."/>
            <person name="Andreopoulos B."/>
            <person name="Baker S."/>
            <person name="Barry K."/>
            <person name="Bills G."/>
            <person name="Bluhm B."/>
            <person name="Cannon C."/>
            <person name="Castanera R."/>
            <person name="Culley D."/>
            <person name="Daum C."/>
            <person name="Ezra D."/>
            <person name="Gonzalez J."/>
            <person name="Henrissat B."/>
            <person name="Kuo A."/>
            <person name="Liang C."/>
            <person name="Lipzen A."/>
            <person name="Lutzoni F."/>
            <person name="Magnuson J."/>
            <person name="Mondo S."/>
            <person name="Nolan M."/>
            <person name="Ohm R."/>
            <person name="Pangilinan J."/>
            <person name="Park H.-J."/>
            <person name="Ramirez L."/>
            <person name="Alfaro M."/>
            <person name="Sun H."/>
            <person name="Tritt A."/>
            <person name="Yoshinaga Y."/>
            <person name="Zwiers L.-H."/>
            <person name="Turgeon B."/>
            <person name="Goodwin S."/>
            <person name="Spatafora J."/>
            <person name="Crous P."/>
            <person name="Grigoriev I."/>
        </authorList>
    </citation>
    <scope>NUCLEOTIDE SEQUENCE</scope>
    <source>
        <strain evidence="1">CBS 207.26</strain>
    </source>
</reference>
<dbReference type="AlphaFoldDB" id="A0A6A6EFP9"/>